<dbReference type="Proteomes" id="UP000033874">
    <property type="component" value="Unassembled WGS sequence"/>
</dbReference>
<accession>A0A0M3ARN5</accession>
<sequence>MAVEFDRSDLTVVVSSIVAAAGLVSSLTFDKTLGTIMTAGGVILTAIFGYLKARRAETSARRNALDVASISASAAIDTNAKTVLVQTVTAERAKWRSELREVVTELTALLRASARDEEVIWQKVDQLRSGVRLRLNPAGRGPAPTGIDKHEKDRQIHNDLDALDQAGPNSKAQHAVIAERLERHMADILKQEWDVSKVEAVKGKLKTS</sequence>
<keyword evidence="1" id="KW-0812">Transmembrane</keyword>
<dbReference type="PATRIC" id="fig|56193.3.peg.1254"/>
<keyword evidence="1" id="KW-1133">Transmembrane helix</keyword>
<name>A0A0M3ARN5_9SPHN</name>
<protein>
    <submittedName>
        <fullName evidence="2">Uncharacterized protein</fullName>
    </submittedName>
</protein>
<dbReference type="AlphaFoldDB" id="A0A0M3ARN5"/>
<dbReference type="EMBL" id="LBIC01000003">
    <property type="protein sequence ID" value="KKW92510.1"/>
    <property type="molecule type" value="Genomic_DNA"/>
</dbReference>
<reference evidence="2 3" key="1">
    <citation type="submission" date="2015-04" db="EMBL/GenBank/DDBJ databases">
        <title>Genome sequence of aromatic hydrocarbons-degrading Sphingobium chungbukense DJ77.</title>
        <authorList>
            <person name="Kim Y.-C."/>
            <person name="Chae J.-C."/>
        </authorList>
    </citation>
    <scope>NUCLEOTIDE SEQUENCE [LARGE SCALE GENOMIC DNA]</scope>
    <source>
        <strain evidence="2 3">DJ77</strain>
    </source>
</reference>
<feature type="transmembrane region" description="Helical" evidence="1">
    <location>
        <begin position="12"/>
        <end position="29"/>
    </location>
</feature>
<keyword evidence="1" id="KW-0472">Membrane</keyword>
<keyword evidence="3" id="KW-1185">Reference proteome</keyword>
<evidence type="ECO:0000313" key="2">
    <source>
        <dbReference type="EMBL" id="KKW92510.1"/>
    </source>
</evidence>
<organism evidence="2 3">
    <name type="scientific">Sphingobium chungbukense</name>
    <dbReference type="NCBI Taxonomy" id="56193"/>
    <lineage>
        <taxon>Bacteria</taxon>
        <taxon>Pseudomonadati</taxon>
        <taxon>Pseudomonadota</taxon>
        <taxon>Alphaproteobacteria</taxon>
        <taxon>Sphingomonadales</taxon>
        <taxon>Sphingomonadaceae</taxon>
        <taxon>Sphingobium</taxon>
    </lineage>
</organism>
<proteinExistence type="predicted"/>
<dbReference type="RefSeq" id="WP_046762728.1">
    <property type="nucleotide sequence ID" value="NZ_LBIC01000003.1"/>
</dbReference>
<gene>
    <name evidence="2" type="ORF">YP76_06030</name>
</gene>
<comment type="caution">
    <text evidence="2">The sequence shown here is derived from an EMBL/GenBank/DDBJ whole genome shotgun (WGS) entry which is preliminary data.</text>
</comment>
<evidence type="ECO:0000256" key="1">
    <source>
        <dbReference type="SAM" id="Phobius"/>
    </source>
</evidence>
<feature type="transmembrane region" description="Helical" evidence="1">
    <location>
        <begin position="35"/>
        <end position="53"/>
    </location>
</feature>
<evidence type="ECO:0000313" key="3">
    <source>
        <dbReference type="Proteomes" id="UP000033874"/>
    </source>
</evidence>